<keyword evidence="6" id="KW-0255">Endonuclease</keyword>
<evidence type="ECO:0000313" key="9">
    <source>
        <dbReference type="EMBL" id="KAE9992531.1"/>
    </source>
</evidence>
<dbReference type="EMBL" id="WNWR01000055">
    <property type="protein sequence ID" value="KAE9992531.1"/>
    <property type="molecule type" value="Genomic_DNA"/>
</dbReference>
<dbReference type="Pfam" id="PF00075">
    <property type="entry name" value="RNase_H"/>
    <property type="match status" value="1"/>
</dbReference>
<name>A0A8H3ZHU9_VENIN</name>
<protein>
    <recommendedName>
        <fullName evidence="3">ribonuclease H</fullName>
        <ecNumber evidence="3">3.1.26.4</ecNumber>
    </recommendedName>
</protein>
<proteinExistence type="inferred from homology"/>
<dbReference type="PANTHER" id="PTHR10642">
    <property type="entry name" value="RIBONUCLEASE H1"/>
    <property type="match status" value="1"/>
</dbReference>
<evidence type="ECO:0000259" key="8">
    <source>
        <dbReference type="PROSITE" id="PS50879"/>
    </source>
</evidence>
<evidence type="ECO:0000256" key="3">
    <source>
        <dbReference type="ARBA" id="ARBA00012180"/>
    </source>
</evidence>
<dbReference type="InterPro" id="IPR036397">
    <property type="entry name" value="RNaseH_sf"/>
</dbReference>
<feature type="domain" description="RNase H type-1" evidence="8">
    <location>
        <begin position="1"/>
        <end position="168"/>
    </location>
</feature>
<evidence type="ECO:0000256" key="5">
    <source>
        <dbReference type="ARBA" id="ARBA00022723"/>
    </source>
</evidence>
<keyword evidence="7" id="KW-0378">Hydrolase</keyword>
<gene>
    <name evidence="9" type="ORF">EG327_008668</name>
</gene>
<dbReference type="GO" id="GO:0046872">
    <property type="term" value="F:metal ion binding"/>
    <property type="evidence" value="ECO:0007669"/>
    <property type="project" value="UniProtKB-KW"/>
</dbReference>
<comment type="catalytic activity">
    <reaction evidence="1">
        <text>Endonucleolytic cleavage to 5'-phosphomonoester.</text>
        <dbReference type="EC" id="3.1.26.4"/>
    </reaction>
</comment>
<evidence type="ECO:0000256" key="2">
    <source>
        <dbReference type="ARBA" id="ARBA00005300"/>
    </source>
</evidence>
<keyword evidence="5" id="KW-0479">Metal-binding</keyword>
<keyword evidence="4" id="KW-0540">Nuclease</keyword>
<dbReference type="EC" id="3.1.26.4" evidence="3"/>
<dbReference type="InterPro" id="IPR050092">
    <property type="entry name" value="RNase_H"/>
</dbReference>
<evidence type="ECO:0000313" key="10">
    <source>
        <dbReference type="Proteomes" id="UP000490939"/>
    </source>
</evidence>
<dbReference type="SUPFAM" id="SSF53098">
    <property type="entry name" value="Ribonuclease H-like"/>
    <property type="match status" value="1"/>
</dbReference>
<comment type="similarity">
    <text evidence="2">Belongs to the RNase H family.</text>
</comment>
<organism evidence="9 10">
    <name type="scientific">Venturia inaequalis</name>
    <name type="common">Apple scab fungus</name>
    <dbReference type="NCBI Taxonomy" id="5025"/>
    <lineage>
        <taxon>Eukaryota</taxon>
        <taxon>Fungi</taxon>
        <taxon>Dikarya</taxon>
        <taxon>Ascomycota</taxon>
        <taxon>Pezizomycotina</taxon>
        <taxon>Dothideomycetes</taxon>
        <taxon>Pleosporomycetidae</taxon>
        <taxon>Venturiales</taxon>
        <taxon>Venturiaceae</taxon>
        <taxon>Venturia</taxon>
    </lineage>
</organism>
<dbReference type="Proteomes" id="UP000490939">
    <property type="component" value="Unassembled WGS sequence"/>
</dbReference>
<reference evidence="9 10" key="1">
    <citation type="submission" date="2019-07" db="EMBL/GenBank/DDBJ databases">
        <title>Venturia inaequalis Genome Resource.</title>
        <authorList>
            <person name="Lichtner F.J."/>
        </authorList>
    </citation>
    <scope>NUCLEOTIDE SEQUENCE [LARGE SCALE GENOMIC DNA]</scope>
    <source>
        <strain evidence="9 10">DMI_063113</strain>
    </source>
</reference>
<accession>A0A8H3ZHU9</accession>
<evidence type="ECO:0000256" key="1">
    <source>
        <dbReference type="ARBA" id="ARBA00000077"/>
    </source>
</evidence>
<dbReference type="InterPro" id="IPR012337">
    <property type="entry name" value="RNaseH-like_sf"/>
</dbReference>
<dbReference type="GO" id="GO:0043137">
    <property type="term" value="P:DNA replication, removal of RNA primer"/>
    <property type="evidence" value="ECO:0007669"/>
    <property type="project" value="TreeGrafter"/>
</dbReference>
<dbReference type="Gene3D" id="3.30.420.10">
    <property type="entry name" value="Ribonuclease H-like superfamily/Ribonuclease H"/>
    <property type="match status" value="1"/>
</dbReference>
<dbReference type="InterPro" id="IPR002156">
    <property type="entry name" value="RNaseH_domain"/>
</dbReference>
<keyword evidence="10" id="KW-1185">Reference proteome</keyword>
<evidence type="ECO:0000256" key="4">
    <source>
        <dbReference type="ARBA" id="ARBA00022722"/>
    </source>
</evidence>
<evidence type="ECO:0000256" key="6">
    <source>
        <dbReference type="ARBA" id="ARBA00022759"/>
    </source>
</evidence>
<dbReference type="GO" id="GO:0004523">
    <property type="term" value="F:RNA-DNA hybrid ribonuclease activity"/>
    <property type="evidence" value="ECO:0007669"/>
    <property type="project" value="UniProtKB-EC"/>
</dbReference>
<dbReference type="GO" id="GO:0003676">
    <property type="term" value="F:nucleic acid binding"/>
    <property type="evidence" value="ECO:0007669"/>
    <property type="project" value="InterPro"/>
</dbReference>
<sequence length="171" mass="19032">MVLFMEVYIDGGCRGNGEPWAYGAASACFKEQSGGWGLCWQIALPRGSHVRPPTSQRAELHAVILTLDRIINAYKALNTTSCLEATIKTDSRYVVGCMRTWINDWLANGFINASGKSVANRDLIERALNLDDDLASMGGRIDYVYIPREQNKMADEACCDWLDKQEMALFG</sequence>
<dbReference type="AlphaFoldDB" id="A0A8H3ZHU9"/>
<evidence type="ECO:0000256" key="7">
    <source>
        <dbReference type="ARBA" id="ARBA00022801"/>
    </source>
</evidence>
<dbReference type="PROSITE" id="PS50879">
    <property type="entry name" value="RNASE_H_1"/>
    <property type="match status" value="1"/>
</dbReference>
<dbReference type="PANTHER" id="PTHR10642:SF26">
    <property type="entry name" value="RIBONUCLEASE H1"/>
    <property type="match status" value="1"/>
</dbReference>
<comment type="caution">
    <text evidence="9">The sequence shown here is derived from an EMBL/GenBank/DDBJ whole genome shotgun (WGS) entry which is preliminary data.</text>
</comment>